<dbReference type="Proteomes" id="UP000009215">
    <property type="component" value="Chromosome"/>
</dbReference>
<evidence type="ECO:0000313" key="1">
    <source>
        <dbReference type="EMBL" id="CCI62167.1"/>
    </source>
</evidence>
<organism evidence="1 2">
    <name type="scientific">Streptococcus dysgalactiae subsp. equisimilis AC-2713</name>
    <dbReference type="NCBI Taxonomy" id="759913"/>
    <lineage>
        <taxon>Bacteria</taxon>
        <taxon>Bacillati</taxon>
        <taxon>Bacillota</taxon>
        <taxon>Bacilli</taxon>
        <taxon>Lactobacillales</taxon>
        <taxon>Streptococcaceae</taxon>
        <taxon>Streptococcus</taxon>
    </lineage>
</organism>
<reference evidence="1 2" key="1">
    <citation type="submission" date="2012-05" db="EMBL/GenBank/DDBJ databases">
        <title>Complete genome sequence of a Streptococcus dysgalactiae subsp. equisimilis strain possessing Lancefield's group A antigen.</title>
        <authorList>
            <person name="Luetticken R."/>
            <person name="Bruellhoff K."/>
            <person name="Van der Linden M."/>
            <person name="Peltroche-Llacsahuanga H."/>
            <person name="Blom J."/>
            <person name="Weber-Lehmann J."/>
            <person name="Ferretti J.J."/>
            <person name="McShan W.M."/>
        </authorList>
    </citation>
    <scope>NUCLEOTIDE SEQUENCE [LARGE SCALE GENOMIC DNA]</scope>
    <source>
        <strain evidence="1 2">AC-2713</strain>
    </source>
</reference>
<dbReference type="AlphaFoldDB" id="A0AB33R5B4"/>
<name>A0AB33R5B4_STREQ</name>
<dbReference type="EMBL" id="HE858529">
    <property type="protein sequence ID" value="CCI62167.1"/>
    <property type="molecule type" value="Genomic_DNA"/>
</dbReference>
<dbReference type="KEGG" id="sdc:SDSE_0669"/>
<sequence length="40" mass="4762">MHPVLTLVKTSSIIGYREKKNIWGQLKREIQMQEYDNLLS</sequence>
<accession>A0AB33R5B4</accession>
<evidence type="ECO:0000313" key="2">
    <source>
        <dbReference type="Proteomes" id="UP000009215"/>
    </source>
</evidence>
<gene>
    <name evidence="1" type="ORF">SDSE_0669</name>
</gene>
<proteinExistence type="predicted"/>
<protein>
    <submittedName>
        <fullName evidence="1">Uncharacterized protein</fullName>
    </submittedName>
</protein>